<dbReference type="InterPro" id="IPR036784">
    <property type="entry name" value="AK/P_DHK_N_sf"/>
</dbReference>
<dbReference type="Gene3D" id="3.40.50.1820">
    <property type="entry name" value="alpha/beta hydrolase"/>
    <property type="match status" value="1"/>
</dbReference>
<dbReference type="CDD" id="cd00519">
    <property type="entry name" value="Lipase_3"/>
    <property type="match status" value="1"/>
</dbReference>
<keyword evidence="1" id="KW-0175">Coiled coil</keyword>
<dbReference type="InterPro" id="IPR018955">
    <property type="entry name" value="BCDHK/PDK_N"/>
</dbReference>
<reference evidence="5" key="1">
    <citation type="submission" date="2022-10" db="EMBL/GenBank/DDBJ databases">
        <authorList>
            <person name="Chen Y."/>
            <person name="Dougan E. K."/>
            <person name="Chan C."/>
            <person name="Rhodes N."/>
            <person name="Thang M."/>
        </authorList>
    </citation>
    <scope>NUCLEOTIDE SEQUENCE</scope>
</reference>
<dbReference type="EMBL" id="CAMXCT030000060">
    <property type="protein sequence ID" value="CAL4760548.1"/>
    <property type="molecule type" value="Genomic_DNA"/>
</dbReference>
<proteinExistence type="predicted"/>
<feature type="compositionally biased region" description="Polar residues" evidence="2">
    <location>
        <begin position="136"/>
        <end position="148"/>
    </location>
</feature>
<dbReference type="SUPFAM" id="SSF69012">
    <property type="entry name" value="alpha-ketoacid dehydrogenase kinase, N-terminal domain"/>
    <property type="match status" value="1"/>
</dbReference>
<dbReference type="Gene3D" id="1.20.140.20">
    <property type="entry name" value="Alpha-ketoacid/pyruvate dehydrogenase kinase, N-terminal domain"/>
    <property type="match status" value="1"/>
</dbReference>
<dbReference type="InterPro" id="IPR029058">
    <property type="entry name" value="AB_hydrolase_fold"/>
</dbReference>
<accession>A0A9P1FEN0</accession>
<feature type="domain" description="Branched-chain alpha-ketoacid dehydrogenase kinase/Pyruvate dehydrogenase kinase N-terminal" evidence="4">
    <location>
        <begin position="883"/>
        <end position="974"/>
    </location>
</feature>
<evidence type="ECO:0000313" key="5">
    <source>
        <dbReference type="EMBL" id="CAI3973236.1"/>
    </source>
</evidence>
<dbReference type="PANTHER" id="PTHR45856">
    <property type="entry name" value="ALPHA/BETA-HYDROLASES SUPERFAMILY PROTEIN"/>
    <property type="match status" value="1"/>
</dbReference>
<feature type="region of interest" description="Disordered" evidence="2">
    <location>
        <begin position="91"/>
        <end position="150"/>
    </location>
</feature>
<evidence type="ECO:0000259" key="3">
    <source>
        <dbReference type="Pfam" id="PF01764"/>
    </source>
</evidence>
<dbReference type="EMBL" id="CAMXCT020000060">
    <property type="protein sequence ID" value="CAL1126611.1"/>
    <property type="molecule type" value="Genomic_DNA"/>
</dbReference>
<dbReference type="Pfam" id="PF10436">
    <property type="entry name" value="BCDHK_Adom3"/>
    <property type="match status" value="1"/>
</dbReference>
<dbReference type="SUPFAM" id="SSF53474">
    <property type="entry name" value="alpha/beta-Hydrolases"/>
    <property type="match status" value="1"/>
</dbReference>
<evidence type="ECO:0000313" key="7">
    <source>
        <dbReference type="Proteomes" id="UP001152797"/>
    </source>
</evidence>
<dbReference type="EMBL" id="CAMXCT010000060">
    <property type="protein sequence ID" value="CAI3973236.1"/>
    <property type="molecule type" value="Genomic_DNA"/>
</dbReference>
<comment type="caution">
    <text evidence="5">The sequence shown here is derived from an EMBL/GenBank/DDBJ whole genome shotgun (WGS) entry which is preliminary data.</text>
</comment>
<dbReference type="AlphaFoldDB" id="A0A9P1FEN0"/>
<feature type="coiled-coil region" evidence="1">
    <location>
        <begin position="551"/>
        <end position="578"/>
    </location>
</feature>
<organism evidence="5">
    <name type="scientific">Cladocopium goreaui</name>
    <dbReference type="NCBI Taxonomy" id="2562237"/>
    <lineage>
        <taxon>Eukaryota</taxon>
        <taxon>Sar</taxon>
        <taxon>Alveolata</taxon>
        <taxon>Dinophyceae</taxon>
        <taxon>Suessiales</taxon>
        <taxon>Symbiodiniaceae</taxon>
        <taxon>Cladocopium</taxon>
    </lineage>
</organism>
<reference evidence="6" key="2">
    <citation type="submission" date="2024-04" db="EMBL/GenBank/DDBJ databases">
        <authorList>
            <person name="Chen Y."/>
            <person name="Shah S."/>
            <person name="Dougan E. K."/>
            <person name="Thang M."/>
            <person name="Chan C."/>
        </authorList>
    </citation>
    <scope>NUCLEOTIDE SEQUENCE [LARGE SCALE GENOMIC DNA]</scope>
</reference>
<sequence length="1010" mass="108594">MAASDAAPADSTTDEAPGDETLADVEQAGPPEAPPRWAAPLAGAVAGGLGGAIGSAISVSLAPVTVLAGVAVTVAAGGALVTRALRQTEASSAESTAVPETPANASELQPLGDGVDRSVPASPGNSVVGSEGYQEAPSQSNPEGQPLQSYADGLLGERSLMERLRLLLRLHDKRDEAALQQFCATEGFSWLGASSGAGCFLRQVGELREVFFLGSEADFQSRPEAFTTCWLHTNAQIQLQPLDALICPEATIPRGHVHTGFQTSYLSIADELLEALQESSGPVCLMGYSLGGALATLAAVHLCCSGFTQIDLITFGSPRVGNEVFRDCFTDACVRPNYVRVARYVNTLDIVPHVPFNPEDLDSTRQGQLWRRVEEALTIPQQQLAGSSSLYGSYVHVVPGTVLDGLSSSVAGVVSRLANMAAESERLRVAAAVPLELVAEHGLNKYLSTLQEASKPAWLCLSNRLLAVTSPVHNALLQLRSREATVATMAMPSAASPSSWGIAMASAEATSSGIVAGLLLPQLLSSAVSAVGCYCVAQKVNQVSQHLQDHTAETARSSEELQLELQQLKLELSNAHSSVVSALQNLSDLLRRRSCEDLLRRSRVAQRHLWEEVEVFLANPGEAGHAQMVREACGELRKAAAEVLEMIHESVNAEATEVAQYWQVVLSAYRLVLWATALADGNNAALRAAQALQNILAPLGQFFWQHLATGQEPWLLALERQRVHFLSIATAMSSDRDPFGQSQPQADRLFTCLGLDPGSLEIRLSLACHFALGSPSCLSLPVASLQWLERLDDEFLQGLHHVLRGDLGMAMERWNHLASRRDLAPGLRQLELPEDVWCALARGARPPLMEALLAAQRLPAPVQRELQDAVGAGLAVRKSAAGKVRSFKEVLGAAEMSIEDFADVVRSVKERHKHQVKRLTVGMKDLKSLRIQAGASEAEVIEEIDKFLDRFVLSRIGIEMLNSQYLSMFSQNSGIADPHCDPCAIARKAARFVSLAQFWGVVWVALWIYA</sequence>
<dbReference type="PANTHER" id="PTHR45856:SF24">
    <property type="entry name" value="FUNGAL LIPASE-LIKE DOMAIN-CONTAINING PROTEIN"/>
    <property type="match status" value="1"/>
</dbReference>
<name>A0A9P1FEN0_9DINO</name>
<evidence type="ECO:0000256" key="2">
    <source>
        <dbReference type="SAM" id="MobiDB-lite"/>
    </source>
</evidence>
<feature type="domain" description="Fungal lipase-type" evidence="3">
    <location>
        <begin position="248"/>
        <end position="357"/>
    </location>
</feature>
<dbReference type="Pfam" id="PF01764">
    <property type="entry name" value="Lipase_3"/>
    <property type="match status" value="1"/>
</dbReference>
<feature type="compositionally biased region" description="Low complexity" evidence="2">
    <location>
        <begin position="1"/>
        <end position="11"/>
    </location>
</feature>
<dbReference type="GO" id="GO:0006629">
    <property type="term" value="P:lipid metabolic process"/>
    <property type="evidence" value="ECO:0007669"/>
    <property type="project" value="InterPro"/>
</dbReference>
<dbReference type="InterPro" id="IPR002921">
    <property type="entry name" value="Fungal_lipase-type"/>
</dbReference>
<evidence type="ECO:0000313" key="6">
    <source>
        <dbReference type="EMBL" id="CAL1126611.1"/>
    </source>
</evidence>
<evidence type="ECO:0008006" key="8">
    <source>
        <dbReference type="Google" id="ProtNLM"/>
    </source>
</evidence>
<feature type="region of interest" description="Disordered" evidence="2">
    <location>
        <begin position="1"/>
        <end position="39"/>
    </location>
</feature>
<feature type="compositionally biased region" description="Acidic residues" evidence="2">
    <location>
        <begin position="12"/>
        <end position="23"/>
    </location>
</feature>
<protein>
    <recommendedName>
        <fullName evidence="8">Fungal lipase-like domain-containing protein</fullName>
    </recommendedName>
</protein>
<dbReference type="OrthoDB" id="426718at2759"/>
<evidence type="ECO:0000259" key="4">
    <source>
        <dbReference type="Pfam" id="PF10436"/>
    </source>
</evidence>
<keyword evidence="7" id="KW-1185">Reference proteome</keyword>
<dbReference type="InterPro" id="IPR051218">
    <property type="entry name" value="Sec_MonoDiacylglyc_Lipase"/>
</dbReference>
<gene>
    <name evidence="5" type="ORF">C1SCF055_LOCUS1757</name>
</gene>
<dbReference type="Proteomes" id="UP001152797">
    <property type="component" value="Unassembled WGS sequence"/>
</dbReference>
<evidence type="ECO:0000256" key="1">
    <source>
        <dbReference type="SAM" id="Coils"/>
    </source>
</evidence>